<feature type="transmembrane region" description="Helical" evidence="1">
    <location>
        <begin position="6"/>
        <end position="26"/>
    </location>
</feature>
<comment type="caution">
    <text evidence="3">The sequence shown here is derived from an EMBL/GenBank/DDBJ whole genome shotgun (WGS) entry which is preliminary data.</text>
</comment>
<evidence type="ECO:0000259" key="2">
    <source>
        <dbReference type="Pfam" id="PF14501"/>
    </source>
</evidence>
<dbReference type="GO" id="GO:0042802">
    <property type="term" value="F:identical protein binding"/>
    <property type="evidence" value="ECO:0007669"/>
    <property type="project" value="TreeGrafter"/>
</dbReference>
<dbReference type="Gene3D" id="3.30.565.10">
    <property type="entry name" value="Histidine kinase-like ATPase, C-terminal domain"/>
    <property type="match status" value="1"/>
</dbReference>
<dbReference type="InterPro" id="IPR032834">
    <property type="entry name" value="NatK-like_C"/>
</dbReference>
<dbReference type="PANTHER" id="PTHR40448:SF1">
    <property type="entry name" value="TWO-COMPONENT SENSOR HISTIDINE KINASE"/>
    <property type="match status" value="1"/>
</dbReference>
<feature type="transmembrane region" description="Helical" evidence="1">
    <location>
        <begin position="180"/>
        <end position="202"/>
    </location>
</feature>
<reference evidence="3 4" key="1">
    <citation type="submission" date="2018-05" db="EMBL/GenBank/DDBJ databases">
        <title>The Hungate 1000. A catalogue of reference genomes from the rumen microbiome.</title>
        <authorList>
            <person name="Kelly W."/>
        </authorList>
    </citation>
    <scope>NUCLEOTIDE SEQUENCE [LARGE SCALE GENOMIC DNA]</scope>
    <source>
        <strain evidence="3 4">NLAE-zl-C242</strain>
    </source>
</reference>
<dbReference type="PANTHER" id="PTHR40448">
    <property type="entry name" value="TWO-COMPONENT SENSOR HISTIDINE KINASE"/>
    <property type="match status" value="1"/>
</dbReference>
<protein>
    <submittedName>
        <fullName evidence="3">GHKL domain-containing protein</fullName>
    </submittedName>
</protein>
<dbReference type="SUPFAM" id="SSF55874">
    <property type="entry name" value="ATPase domain of HSP90 chaperone/DNA topoisomerase II/histidine kinase"/>
    <property type="match status" value="1"/>
</dbReference>
<dbReference type="CDD" id="cd16935">
    <property type="entry name" value="HATPase_AgrC-ComD-like"/>
    <property type="match status" value="1"/>
</dbReference>
<evidence type="ECO:0000313" key="3">
    <source>
        <dbReference type="EMBL" id="PWJ30206.1"/>
    </source>
</evidence>
<dbReference type="InterPro" id="IPR036890">
    <property type="entry name" value="HATPase_C_sf"/>
</dbReference>
<dbReference type="AlphaFoldDB" id="A0A2Y9BB93"/>
<proteinExistence type="predicted"/>
<dbReference type="Proteomes" id="UP000245845">
    <property type="component" value="Unassembled WGS sequence"/>
</dbReference>
<feature type="transmembrane region" description="Helical" evidence="1">
    <location>
        <begin position="121"/>
        <end position="141"/>
    </location>
</feature>
<feature type="transmembrane region" description="Helical" evidence="1">
    <location>
        <begin position="33"/>
        <end position="53"/>
    </location>
</feature>
<dbReference type="RefSeq" id="WP_109730646.1">
    <property type="nucleotide sequence ID" value="NZ_BAAACK010000019.1"/>
</dbReference>
<feature type="domain" description="Sensor histidine kinase NatK-like C-terminal" evidence="2">
    <location>
        <begin position="324"/>
        <end position="422"/>
    </location>
</feature>
<feature type="transmembrane region" description="Helical" evidence="1">
    <location>
        <begin position="90"/>
        <end position="109"/>
    </location>
</feature>
<keyword evidence="1" id="KW-0812">Transmembrane</keyword>
<dbReference type="Pfam" id="PF14501">
    <property type="entry name" value="HATPase_c_5"/>
    <property type="match status" value="1"/>
</dbReference>
<keyword evidence="4" id="KW-1185">Reference proteome</keyword>
<keyword evidence="1" id="KW-0472">Membrane</keyword>
<sequence length="427" mass="49354">MFQTILIWTEATFTFAFLILALACTYPFKKNRFPAYAVTIFWILLFTAVYKPLEIYTGSFYVYLAVVFIFAFLFTFLFQKQGLFAKTAFIIAYICSIVFIKSSLLPLLSATHQTLDGELTAAGHAIFYTALAMCTLFFSSHPLIFQPQLPQKYICLMTLSPFAIAVLAQMYISFARQNDSNLFFSVAMPLCILCIILINYYLNYLIISTFENVLETNSFNQKLQLQIDNMNRSSAIISQIRQEKHELRNNYFYIQSLVKRKNYEELEKYLDTELEYRFNTMEEFQTGNVMLDHLLTQKVSEAREQQIHVITDILLISKISIKDNDLCAVLMNLLDNAIDASKAEIEKDIHITLSVVKNYLNIQVKNKCSYDVLKENKTLKTTKNDKDNHGLGLKIIHSIVDKYNGIFKASMENGYFVVHIMLELNDM</sequence>
<evidence type="ECO:0000313" key="4">
    <source>
        <dbReference type="Proteomes" id="UP000245845"/>
    </source>
</evidence>
<keyword evidence="1" id="KW-1133">Transmembrane helix</keyword>
<feature type="transmembrane region" description="Helical" evidence="1">
    <location>
        <begin position="59"/>
        <end position="78"/>
    </location>
</feature>
<evidence type="ECO:0000256" key="1">
    <source>
        <dbReference type="SAM" id="Phobius"/>
    </source>
</evidence>
<accession>A0A2Y9BB93</accession>
<dbReference type="OrthoDB" id="3173688at2"/>
<dbReference type="EMBL" id="QGDL01000004">
    <property type="protein sequence ID" value="PWJ30206.1"/>
    <property type="molecule type" value="Genomic_DNA"/>
</dbReference>
<gene>
    <name evidence="3" type="ORF">A8806_10471</name>
</gene>
<feature type="transmembrane region" description="Helical" evidence="1">
    <location>
        <begin position="153"/>
        <end position="174"/>
    </location>
</feature>
<name>A0A2Y9BB93_9FIRM</name>
<organism evidence="3 4">
    <name type="scientific">Faecalicatena orotica</name>
    <dbReference type="NCBI Taxonomy" id="1544"/>
    <lineage>
        <taxon>Bacteria</taxon>
        <taxon>Bacillati</taxon>
        <taxon>Bacillota</taxon>
        <taxon>Clostridia</taxon>
        <taxon>Lachnospirales</taxon>
        <taxon>Lachnospiraceae</taxon>
        <taxon>Faecalicatena</taxon>
    </lineage>
</organism>